<name>A0ABT4YTS3_9VIBR</name>
<evidence type="ECO:0000313" key="4">
    <source>
        <dbReference type="EMBL" id="MDB1124973.1"/>
    </source>
</evidence>
<dbReference type="PROSITE" id="PS50977">
    <property type="entry name" value="HTH_TETR_2"/>
    <property type="match status" value="1"/>
</dbReference>
<reference evidence="4 5" key="1">
    <citation type="submission" date="2023-01" db="EMBL/GenBank/DDBJ databases">
        <title>Vibrio sp. KJ40-1 sp.nov, isolated from marine algae.</title>
        <authorList>
            <person name="Butt M."/>
            <person name="Kim J.M.J."/>
            <person name="Jeon C.O.C."/>
        </authorList>
    </citation>
    <scope>NUCLEOTIDE SEQUENCE [LARGE SCALE GENOMIC DNA]</scope>
    <source>
        <strain evidence="4 5">KJ40-1</strain>
    </source>
</reference>
<accession>A0ABT4YTS3</accession>
<evidence type="ECO:0000256" key="1">
    <source>
        <dbReference type="ARBA" id="ARBA00023125"/>
    </source>
</evidence>
<evidence type="ECO:0000256" key="2">
    <source>
        <dbReference type="PROSITE-ProRule" id="PRU00335"/>
    </source>
</evidence>
<feature type="domain" description="HTH tetR-type" evidence="3">
    <location>
        <begin position="1"/>
        <end position="60"/>
    </location>
</feature>
<organism evidence="4 5">
    <name type="scientific">Vibrio algarum</name>
    <dbReference type="NCBI Taxonomy" id="3020714"/>
    <lineage>
        <taxon>Bacteria</taxon>
        <taxon>Pseudomonadati</taxon>
        <taxon>Pseudomonadota</taxon>
        <taxon>Gammaproteobacteria</taxon>
        <taxon>Vibrionales</taxon>
        <taxon>Vibrionaceae</taxon>
        <taxon>Vibrio</taxon>
    </lineage>
</organism>
<proteinExistence type="predicted"/>
<dbReference type="RefSeq" id="WP_272138251.1">
    <property type="nucleotide sequence ID" value="NZ_JAQLOI010000003.1"/>
</dbReference>
<dbReference type="InterPro" id="IPR009057">
    <property type="entry name" value="Homeodomain-like_sf"/>
</dbReference>
<protein>
    <submittedName>
        <fullName evidence="4">TetR/AcrR family transcriptional regulator</fullName>
    </submittedName>
</protein>
<evidence type="ECO:0000259" key="3">
    <source>
        <dbReference type="PROSITE" id="PS50977"/>
    </source>
</evidence>
<dbReference type="Gene3D" id="1.10.357.10">
    <property type="entry name" value="Tetracycline Repressor, domain 2"/>
    <property type="match status" value="1"/>
</dbReference>
<dbReference type="InterPro" id="IPR001647">
    <property type="entry name" value="HTH_TetR"/>
</dbReference>
<dbReference type="SUPFAM" id="SSF46689">
    <property type="entry name" value="Homeodomain-like"/>
    <property type="match status" value="1"/>
</dbReference>
<dbReference type="Pfam" id="PF00440">
    <property type="entry name" value="TetR_N"/>
    <property type="match status" value="1"/>
</dbReference>
<keyword evidence="1 2" id="KW-0238">DNA-binding</keyword>
<sequence length="179" mass="19998">MSKEQIAKSLEEAFSQHGFAEPSVAKLKTACNVSLRTLYKYYPSKEAMIAGALEHRHHRYLHFLSEGLPEDKNKSIPHIFARLEIWMMNYAPNGCMSMNAISAFPDNPLVNQAVKTHKTEIRRFLGTQSEREDLATALYLLHEGVSSAWPVLGGDVVKSAEKAALCLLSEQPPLTTTIK</sequence>
<feature type="DNA-binding region" description="H-T-H motif" evidence="2">
    <location>
        <begin position="23"/>
        <end position="42"/>
    </location>
</feature>
<keyword evidence="5" id="KW-1185">Reference proteome</keyword>
<comment type="caution">
    <text evidence="4">The sequence shown here is derived from an EMBL/GenBank/DDBJ whole genome shotgun (WGS) entry which is preliminary data.</text>
</comment>
<gene>
    <name evidence="4" type="ORF">PGX00_15550</name>
</gene>
<dbReference type="EMBL" id="JAQLOI010000003">
    <property type="protein sequence ID" value="MDB1124973.1"/>
    <property type="molecule type" value="Genomic_DNA"/>
</dbReference>
<evidence type="ECO:0000313" key="5">
    <source>
        <dbReference type="Proteomes" id="UP001210678"/>
    </source>
</evidence>
<dbReference type="Proteomes" id="UP001210678">
    <property type="component" value="Unassembled WGS sequence"/>
</dbReference>